<dbReference type="Pfam" id="PF12508">
    <property type="entry name" value="Transposon_TraM"/>
    <property type="match status" value="1"/>
</dbReference>
<evidence type="ECO:0000256" key="2">
    <source>
        <dbReference type="SAM" id="Phobius"/>
    </source>
</evidence>
<keyword evidence="2" id="KW-0472">Membrane</keyword>
<reference evidence="4 5" key="1">
    <citation type="journal article" date="2012" name="J. Bacteriol.">
        <title>Twenty-one genome sequences from Pseudomonas species and 19 genome sequences from diverse bacteria isolated from the rhizosphere and endosphere of Populus deltoides.</title>
        <authorList>
            <person name="Brown S.D."/>
            <person name="Utturkar S.M."/>
            <person name="Klingeman D.M."/>
            <person name="Johnson C.M."/>
            <person name="Martin S.L."/>
            <person name="Land M.L."/>
            <person name="Lu T.Y."/>
            <person name="Schadt C.W."/>
            <person name="Doktycz M.J."/>
            <person name="Pelletier D.A."/>
        </authorList>
    </citation>
    <scope>NUCLEOTIDE SEQUENCE [LARGE SCALE GENOMIC DNA]</scope>
    <source>
        <strain evidence="4 5">CF314</strain>
    </source>
</reference>
<feature type="domain" description="Conjugative transposon TraM C-terminal" evidence="3">
    <location>
        <begin position="281"/>
        <end position="430"/>
    </location>
</feature>
<evidence type="ECO:0000259" key="3">
    <source>
        <dbReference type="Pfam" id="PF12508"/>
    </source>
</evidence>
<keyword evidence="5" id="KW-1185">Reference proteome</keyword>
<dbReference type="RefSeq" id="WP_007841461.1">
    <property type="nucleotide sequence ID" value="NZ_AKJY01000014.1"/>
</dbReference>
<dbReference type="InterPro" id="IPR022187">
    <property type="entry name" value="Conjug_transposon_TraM"/>
</dbReference>
<evidence type="ECO:0000256" key="1">
    <source>
        <dbReference type="SAM" id="MobiDB-lite"/>
    </source>
</evidence>
<name>J2K2J1_9FLAO</name>
<keyword evidence="2" id="KW-0812">Transmembrane</keyword>
<organism evidence="4 5">
    <name type="scientific">Chryseobacterium populi</name>
    <dbReference type="NCBI Taxonomy" id="1144316"/>
    <lineage>
        <taxon>Bacteria</taxon>
        <taxon>Pseudomonadati</taxon>
        <taxon>Bacteroidota</taxon>
        <taxon>Flavobacteriia</taxon>
        <taxon>Flavobacteriales</taxon>
        <taxon>Weeksellaceae</taxon>
        <taxon>Chryseobacterium group</taxon>
        <taxon>Chryseobacterium</taxon>
    </lineage>
</organism>
<dbReference type="Proteomes" id="UP000007509">
    <property type="component" value="Unassembled WGS sequence"/>
</dbReference>
<feature type="region of interest" description="Disordered" evidence="1">
    <location>
        <begin position="109"/>
        <end position="139"/>
    </location>
</feature>
<dbReference type="NCBIfam" id="TIGR03779">
    <property type="entry name" value="Bac_Flav_CT_M"/>
    <property type="match status" value="1"/>
</dbReference>
<accession>J2K2J1</accession>
<feature type="transmembrane region" description="Helical" evidence="2">
    <location>
        <begin position="38"/>
        <end position="56"/>
    </location>
</feature>
<gene>
    <name evidence="4" type="ORF">PMI13_01114</name>
</gene>
<dbReference type="EMBL" id="AKJY01000014">
    <property type="protein sequence ID" value="EJL74375.1"/>
    <property type="molecule type" value="Genomic_DNA"/>
</dbReference>
<comment type="caution">
    <text evidence="4">The sequence shown here is derived from an EMBL/GenBank/DDBJ whole genome shotgun (WGS) entry which is preliminary data.</text>
</comment>
<keyword evidence="2" id="KW-1133">Transmembrane helix</keyword>
<dbReference type="AlphaFoldDB" id="J2K2J1"/>
<dbReference type="InterPro" id="IPR055407">
    <property type="entry name" value="TraM_C"/>
</dbReference>
<evidence type="ECO:0000313" key="4">
    <source>
        <dbReference type="EMBL" id="EJL74375.1"/>
    </source>
</evidence>
<protein>
    <submittedName>
        <fullName evidence="4">Conjugative transposon TraM protein</fullName>
    </submittedName>
</protein>
<dbReference type="PATRIC" id="fig|1144316.3.peg.1118"/>
<sequence length="434" mass="47861">MEKKESNKNTGIFLHEVTEEKMTGERSPLLGKGRMRKMLVYILMAVAFAGCLYLIFRPDESEEKGVDEGLNNAVPQAGNAELVGDKEKAYERELLEKKENERRKSMLSLSDYWNDETDSTKSLPAVGGEPEPGDPASEGVKNYREIQNTLGSFYQPDAENQSLRREIRELKEKAKAESSEKNETPDPIELMEKSYQMAAKYLPQVMPQKQVVDSVKKVVTPERYVEPVYTAKRNVVSSLYRDKEQSDREFMESVLNGSSDRLFNGQSSASPNPQLEIRNSIRACIHRTQVVTLGSSISLRLLEGARIARMNIPAGTLLTAIVVNSDARLKLQVSSVEYKGNIVPVDLSAYGLDGQPGLNLPYSPDVNAFKEIASGMSSSAGTNIVLSSSTGQQLTSDLTKGVVQGVSGYVAKRIGSPKITVKSGDPLFLVPKKQ</sequence>
<dbReference type="OrthoDB" id="1311366at2"/>
<evidence type="ECO:0000313" key="5">
    <source>
        <dbReference type="Proteomes" id="UP000007509"/>
    </source>
</evidence>
<proteinExistence type="predicted"/>